<dbReference type="PANTHER" id="PTHR11474">
    <property type="entry name" value="TYROSINASE FAMILY MEMBER"/>
    <property type="match status" value="1"/>
</dbReference>
<dbReference type="InterPro" id="IPR050316">
    <property type="entry name" value="Tyrosinase/Hemocyanin"/>
</dbReference>
<dbReference type="PRINTS" id="PR00092">
    <property type="entry name" value="TYROSINASE"/>
</dbReference>
<dbReference type="Pfam" id="PF00264">
    <property type="entry name" value="Tyrosinase"/>
    <property type="match status" value="1"/>
</dbReference>
<dbReference type="EMBL" id="CP139858">
    <property type="protein sequence ID" value="WQC00363.1"/>
    <property type="molecule type" value="Genomic_DNA"/>
</dbReference>
<sequence>MARIRRNVWSLAQPWDPVLLWYARGVQVLKTRPFADVTSWRYLAAIHGVEEQIWREFGWLKPAEHLPQTPEFKKQDQGQCQHHGWYFVPWHRGYLAAFEAIVRAAIEKLPGAPKDWALPYWDYNSKAVANPRLLPEAFAKNVWPDGGDNPLFDKRRYGRGDGVVVIRPEDVDTKTALTDGQFEGVTNGSPGFGGVRTPFQHDADRDHEGWLEQVPHDVVHGRVGGSQAGQDPNDWRSAGLMSMPETAGLDPIFWLHHANIDRLWEVWRKRDASHKNPVLSSWLNGPAGRHKFILPQPNGTRKQFAPKDMLDTTAPGLNYVYEDISDPFAGQQRLSARLRTLSMAIPGAQGVAGPEVSSVAKKPTVELLGANAKAVMLSNAPTSTTIKVDKPTARKVTNSFKMNEFTARSVPEPDRVFLNLENITSDNNAAVFDVYVGLPEGADPAAHPDNRAGVVSLFGARAATNMAKPHGGSGMTKVLEITDTIDRLHLSGNADLSNLSVLFVPVSSVGAGGVSIKRVSIYRQSS</sequence>
<dbReference type="RefSeq" id="WP_322415162.1">
    <property type="nucleotide sequence ID" value="NZ_CP139858.1"/>
</dbReference>
<keyword evidence="6" id="KW-1185">Reference proteome</keyword>
<name>A0ABZ0VTX1_9HYPH</name>
<gene>
    <name evidence="5" type="ORF">U0R22_004565</name>
</gene>
<dbReference type="PROSITE" id="PS00498">
    <property type="entry name" value="TYROSINASE_2"/>
    <property type="match status" value="1"/>
</dbReference>
<accession>A0ABZ0VTX1</accession>
<keyword evidence="1" id="KW-0479">Metal-binding</keyword>
<evidence type="ECO:0000313" key="5">
    <source>
        <dbReference type="EMBL" id="WQC00363.1"/>
    </source>
</evidence>
<evidence type="ECO:0000256" key="1">
    <source>
        <dbReference type="ARBA" id="ARBA00022723"/>
    </source>
</evidence>
<reference evidence="5 6" key="1">
    <citation type="submission" date="2023-11" db="EMBL/GenBank/DDBJ databases">
        <authorList>
            <person name="Panchal A.K."/>
            <person name="Meaney J.S."/>
            <person name="Karas B.J."/>
            <person name="diCenzo G.C."/>
        </authorList>
    </citation>
    <scope>NUCLEOTIDE SEQUENCE [LARGE SCALE GENOMIC DNA]</scope>
    <source>
        <strain evidence="5 6">NZP2235</strain>
    </source>
</reference>
<evidence type="ECO:0000256" key="2">
    <source>
        <dbReference type="ARBA" id="ARBA00023008"/>
    </source>
</evidence>
<dbReference type="InterPro" id="IPR057190">
    <property type="entry name" value="DUF7868"/>
</dbReference>
<dbReference type="Gene3D" id="1.10.1280.10">
    <property type="entry name" value="Di-copper center containing domain from catechol oxidase"/>
    <property type="match status" value="1"/>
</dbReference>
<feature type="domain" description="Tyrosinase copper-binding" evidence="4">
    <location>
        <begin position="250"/>
        <end position="261"/>
    </location>
</feature>
<dbReference type="InterPro" id="IPR008922">
    <property type="entry name" value="Di-copper_centre_dom_sf"/>
</dbReference>
<dbReference type="SUPFAM" id="SSF48056">
    <property type="entry name" value="Di-copper centre-containing domain"/>
    <property type="match status" value="1"/>
</dbReference>
<dbReference type="Proteomes" id="UP001322481">
    <property type="component" value="Chromosome"/>
</dbReference>
<keyword evidence="2" id="KW-0186">Copper</keyword>
<feature type="domain" description="Tyrosinase copper-binding" evidence="3">
    <location>
        <begin position="82"/>
        <end position="99"/>
    </location>
</feature>
<dbReference type="PANTHER" id="PTHR11474:SF76">
    <property type="entry name" value="SHKT DOMAIN-CONTAINING PROTEIN"/>
    <property type="match status" value="1"/>
</dbReference>
<evidence type="ECO:0000259" key="4">
    <source>
        <dbReference type="PROSITE" id="PS00498"/>
    </source>
</evidence>
<dbReference type="PROSITE" id="PS00497">
    <property type="entry name" value="TYROSINASE_1"/>
    <property type="match status" value="1"/>
</dbReference>
<organism evidence="5 6">
    <name type="scientific">Mesorhizobium huakuii</name>
    <dbReference type="NCBI Taxonomy" id="28104"/>
    <lineage>
        <taxon>Bacteria</taxon>
        <taxon>Pseudomonadati</taxon>
        <taxon>Pseudomonadota</taxon>
        <taxon>Alphaproteobacteria</taxon>
        <taxon>Hyphomicrobiales</taxon>
        <taxon>Phyllobacteriaceae</taxon>
        <taxon>Mesorhizobium</taxon>
    </lineage>
</organism>
<evidence type="ECO:0000313" key="6">
    <source>
        <dbReference type="Proteomes" id="UP001322481"/>
    </source>
</evidence>
<evidence type="ECO:0000259" key="3">
    <source>
        <dbReference type="PROSITE" id="PS00497"/>
    </source>
</evidence>
<dbReference type="Pfam" id="PF25271">
    <property type="entry name" value="DUF7868"/>
    <property type="match status" value="1"/>
</dbReference>
<protein>
    <submittedName>
        <fullName evidence="5">Tyrosinase family protein</fullName>
    </submittedName>
</protein>
<dbReference type="InterPro" id="IPR002227">
    <property type="entry name" value="Tyrosinase_Cu-bd"/>
</dbReference>
<proteinExistence type="predicted"/>